<name>A0A8C5R0K9_9ANUR</name>
<evidence type="ECO:0000313" key="3">
    <source>
        <dbReference type="Proteomes" id="UP000694569"/>
    </source>
</evidence>
<keyword evidence="3" id="KW-1185">Reference proteome</keyword>
<evidence type="ECO:0000256" key="1">
    <source>
        <dbReference type="SAM" id="MobiDB-lite"/>
    </source>
</evidence>
<sequence>MQKQNRTSPSQNTGLERGRTSDLPPKSYERPTIASKSRSPSPYTRRRMCELSEDARQRLAHLNLGPYEFKKETECKPPFVVRHMETFSIPPDSTFTLHSPKGSARLQDWDGINNDPSFLGSYRPVIAKVGEQRHTDDLDGSLDSLNDHLLSEPAGKTSLSSRFSLSRSTPPSVQKRSPSPVLDRSSLRERFQSEYRPRASWEEIHERVKNMLKTHSARQRLHFDQGTSDRKVRGGDGLHDDALRVTDLQSSHSSPVKKLVHLDNGHFWSSRAASYRGKSHRAVFEESMQKIYSNMYRKASESSPRIKSQHSL</sequence>
<dbReference type="AlphaFoldDB" id="A0A8C5R0K9"/>
<dbReference type="GO" id="GO:0120212">
    <property type="term" value="C:sperm head-tail coupling apparatus"/>
    <property type="evidence" value="ECO:0007669"/>
    <property type="project" value="InterPro"/>
</dbReference>
<feature type="compositionally biased region" description="Low complexity" evidence="1">
    <location>
        <begin position="157"/>
        <end position="172"/>
    </location>
</feature>
<gene>
    <name evidence="2" type="primary">SPATA6</name>
</gene>
<dbReference type="GO" id="GO:0007283">
    <property type="term" value="P:spermatogenesis"/>
    <property type="evidence" value="ECO:0007669"/>
    <property type="project" value="InterPro"/>
</dbReference>
<reference evidence="2" key="1">
    <citation type="submission" date="2025-08" db="UniProtKB">
        <authorList>
            <consortium name="Ensembl"/>
        </authorList>
    </citation>
    <scope>IDENTIFICATION</scope>
</reference>
<dbReference type="GO" id="GO:0044458">
    <property type="term" value="P:motile cilium assembly"/>
    <property type="evidence" value="ECO:0007669"/>
    <property type="project" value="TreeGrafter"/>
</dbReference>
<accession>A0A8C5R0K9</accession>
<dbReference type="PANTHER" id="PTHR16435:SF3">
    <property type="entry name" value="SPERMATOGENESIS-ASSOCIATED PROTEIN 6"/>
    <property type="match status" value="1"/>
</dbReference>
<dbReference type="GO" id="GO:0032027">
    <property type="term" value="F:myosin light chain binding"/>
    <property type="evidence" value="ECO:0007669"/>
    <property type="project" value="InterPro"/>
</dbReference>
<feature type="region of interest" description="Disordered" evidence="1">
    <location>
        <begin position="153"/>
        <end position="185"/>
    </location>
</feature>
<organism evidence="2 3">
    <name type="scientific">Leptobrachium leishanense</name>
    <name type="common">Leishan spiny toad</name>
    <dbReference type="NCBI Taxonomy" id="445787"/>
    <lineage>
        <taxon>Eukaryota</taxon>
        <taxon>Metazoa</taxon>
        <taxon>Chordata</taxon>
        <taxon>Craniata</taxon>
        <taxon>Vertebrata</taxon>
        <taxon>Euteleostomi</taxon>
        <taxon>Amphibia</taxon>
        <taxon>Batrachia</taxon>
        <taxon>Anura</taxon>
        <taxon>Pelobatoidea</taxon>
        <taxon>Megophryidae</taxon>
        <taxon>Leptobrachium</taxon>
    </lineage>
</organism>
<reference evidence="2" key="2">
    <citation type="submission" date="2025-09" db="UniProtKB">
        <authorList>
            <consortium name="Ensembl"/>
        </authorList>
    </citation>
    <scope>IDENTIFICATION</scope>
</reference>
<dbReference type="GeneTree" id="ENSGT00530000063821"/>
<dbReference type="Proteomes" id="UP000694569">
    <property type="component" value="Unplaced"/>
</dbReference>
<feature type="region of interest" description="Disordered" evidence="1">
    <location>
        <begin position="1"/>
        <end position="50"/>
    </location>
</feature>
<dbReference type="InterPro" id="IPR042769">
    <property type="entry name" value="SPATA6_fam"/>
</dbReference>
<dbReference type="OrthoDB" id="5963614at2759"/>
<evidence type="ECO:0000313" key="2">
    <source>
        <dbReference type="Ensembl" id="ENSLLEP00000045759.1"/>
    </source>
</evidence>
<dbReference type="Ensembl" id="ENSLLET00000047588.1">
    <property type="protein sequence ID" value="ENSLLEP00000045759.1"/>
    <property type="gene ID" value="ENSLLEG00000029043.1"/>
</dbReference>
<proteinExistence type="predicted"/>
<dbReference type="PANTHER" id="PTHR16435">
    <property type="entry name" value="SPERMATOGENESIS-ASSOCIATED PROTEIN 6 SPATA6"/>
    <property type="match status" value="1"/>
</dbReference>
<protein>
    <submittedName>
        <fullName evidence="2">Spermatosis associated 6</fullName>
    </submittedName>
</protein>
<feature type="compositionally biased region" description="Polar residues" evidence="1">
    <location>
        <begin position="1"/>
        <end position="14"/>
    </location>
</feature>